<accession>A0A6J4HNL5</accession>
<protein>
    <submittedName>
        <fullName evidence="2">Uncharacterized protein</fullName>
    </submittedName>
</protein>
<evidence type="ECO:0000313" key="2">
    <source>
        <dbReference type="EMBL" id="CAA9229306.1"/>
    </source>
</evidence>
<sequence length="63" mass="6672">DPGAAAGEAPPRPRVRTRPGGREPHRLAQPGHRRAQHGAAAPRDPALDRPGHLQAARRARPGV</sequence>
<proteinExistence type="predicted"/>
<dbReference type="EMBL" id="CADCTP010000088">
    <property type="protein sequence ID" value="CAA9229306.1"/>
    <property type="molecule type" value="Genomic_DNA"/>
</dbReference>
<dbReference type="AlphaFoldDB" id="A0A6J4HNL5"/>
<evidence type="ECO:0000256" key="1">
    <source>
        <dbReference type="SAM" id="MobiDB-lite"/>
    </source>
</evidence>
<feature type="non-terminal residue" evidence="2">
    <location>
        <position position="63"/>
    </location>
</feature>
<gene>
    <name evidence="2" type="ORF">AVDCRST_MAG41-874</name>
</gene>
<reference evidence="2" key="1">
    <citation type="submission" date="2020-02" db="EMBL/GenBank/DDBJ databases">
        <authorList>
            <person name="Meier V. D."/>
        </authorList>
    </citation>
    <scope>NUCLEOTIDE SEQUENCE</scope>
    <source>
        <strain evidence="2">AVDCRST_MAG41</strain>
    </source>
</reference>
<name>A0A6J4HNL5_9ACTN</name>
<feature type="region of interest" description="Disordered" evidence="1">
    <location>
        <begin position="1"/>
        <end position="63"/>
    </location>
</feature>
<feature type="non-terminal residue" evidence="2">
    <location>
        <position position="1"/>
    </location>
</feature>
<organism evidence="2">
    <name type="scientific">uncultured Mycobacteriales bacterium</name>
    <dbReference type="NCBI Taxonomy" id="581187"/>
    <lineage>
        <taxon>Bacteria</taxon>
        <taxon>Bacillati</taxon>
        <taxon>Actinomycetota</taxon>
        <taxon>Actinomycetes</taxon>
        <taxon>Mycobacteriales</taxon>
        <taxon>environmental samples</taxon>
    </lineage>
</organism>